<feature type="domain" description="HTH araC/xylS-type" evidence="1">
    <location>
        <begin position="1"/>
        <end position="50"/>
    </location>
</feature>
<evidence type="ECO:0000313" key="2">
    <source>
        <dbReference type="EMBL" id="XCC95419.1"/>
    </source>
</evidence>
<sequence>MGGPLQRGWLKHIRLHGARRRLIAEHCEAAHVGYAVGYESALQFSKESKR</sequence>
<organism evidence="2">
    <name type="scientific">Alloyangia sp. H15</name>
    <dbReference type="NCBI Taxonomy" id="3029062"/>
    <lineage>
        <taxon>Bacteria</taxon>
        <taxon>Pseudomonadati</taxon>
        <taxon>Pseudomonadota</taxon>
        <taxon>Alphaproteobacteria</taxon>
        <taxon>Rhodobacterales</taxon>
        <taxon>Roseobacteraceae</taxon>
        <taxon>Alloyangia</taxon>
    </lineage>
</organism>
<name>A0AAU8ALM7_9RHOB</name>
<dbReference type="InterPro" id="IPR018060">
    <property type="entry name" value="HTH_AraC"/>
</dbReference>
<evidence type="ECO:0000259" key="1">
    <source>
        <dbReference type="PROSITE" id="PS01124"/>
    </source>
</evidence>
<dbReference type="GO" id="GO:0003700">
    <property type="term" value="F:DNA-binding transcription factor activity"/>
    <property type="evidence" value="ECO:0007669"/>
    <property type="project" value="InterPro"/>
</dbReference>
<accession>A0AAU8ALM7</accession>
<proteinExistence type="predicted"/>
<dbReference type="RefSeq" id="WP_353474266.1">
    <property type="nucleotide sequence ID" value="NZ_CP123385.1"/>
</dbReference>
<dbReference type="EMBL" id="CP123385">
    <property type="protein sequence ID" value="XCC95419.1"/>
    <property type="molecule type" value="Genomic_DNA"/>
</dbReference>
<dbReference type="AlphaFoldDB" id="A0AAU8ALM7"/>
<gene>
    <name evidence="2" type="ORF">PVT71_20255</name>
</gene>
<dbReference type="PROSITE" id="PS01124">
    <property type="entry name" value="HTH_ARAC_FAMILY_2"/>
    <property type="match status" value="1"/>
</dbReference>
<protein>
    <recommendedName>
        <fullName evidence="1">HTH araC/xylS-type domain-containing protein</fullName>
    </recommendedName>
</protein>
<reference evidence="2" key="1">
    <citation type="submission" date="2023-02" db="EMBL/GenBank/DDBJ databases">
        <title>Description and genomic characterization of Salipiger bruguierae sp. nov., isolated from the sediment of mangrove plant Bruguiera sexangula.</title>
        <authorList>
            <person name="Long M."/>
        </authorList>
    </citation>
    <scope>NUCLEOTIDE SEQUENCE</scope>
    <source>
        <strain evidence="2">H15</strain>
    </source>
</reference>
<dbReference type="GO" id="GO:0043565">
    <property type="term" value="F:sequence-specific DNA binding"/>
    <property type="evidence" value="ECO:0007669"/>
    <property type="project" value="InterPro"/>
</dbReference>